<feature type="compositionally biased region" description="Polar residues" evidence="1">
    <location>
        <begin position="15"/>
        <end position="28"/>
    </location>
</feature>
<feature type="compositionally biased region" description="Basic and acidic residues" evidence="1">
    <location>
        <begin position="163"/>
        <end position="173"/>
    </location>
</feature>
<dbReference type="HOGENOM" id="CLU_038290_3_0_1"/>
<dbReference type="eggNOG" id="ENOG502SCKR">
    <property type="taxonomic scope" value="Eukaryota"/>
</dbReference>
<dbReference type="STRING" id="1229662.W3WSZ0"/>
<feature type="region of interest" description="Disordered" evidence="1">
    <location>
        <begin position="1"/>
        <end position="109"/>
    </location>
</feature>
<feature type="compositionally biased region" description="Basic and acidic residues" evidence="1">
    <location>
        <begin position="208"/>
        <end position="220"/>
    </location>
</feature>
<feature type="region of interest" description="Disordered" evidence="1">
    <location>
        <begin position="161"/>
        <end position="304"/>
    </location>
</feature>
<feature type="compositionally biased region" description="Basic and acidic residues" evidence="1">
    <location>
        <begin position="1"/>
        <end position="14"/>
    </location>
</feature>
<evidence type="ECO:0000313" key="3">
    <source>
        <dbReference type="Proteomes" id="UP000030651"/>
    </source>
</evidence>
<evidence type="ECO:0000313" key="2">
    <source>
        <dbReference type="EMBL" id="ETS75946.1"/>
    </source>
</evidence>
<dbReference type="AlphaFoldDB" id="W3WSZ0"/>
<dbReference type="Proteomes" id="UP000030651">
    <property type="component" value="Unassembled WGS sequence"/>
</dbReference>
<reference evidence="3" key="1">
    <citation type="journal article" date="2015" name="BMC Genomics">
        <title>Genomic and transcriptomic analysis of the endophytic fungus Pestalotiopsis fici reveals its lifestyle and high potential for synthesis of natural products.</title>
        <authorList>
            <person name="Wang X."/>
            <person name="Zhang X."/>
            <person name="Liu L."/>
            <person name="Xiang M."/>
            <person name="Wang W."/>
            <person name="Sun X."/>
            <person name="Che Y."/>
            <person name="Guo L."/>
            <person name="Liu G."/>
            <person name="Guo L."/>
            <person name="Wang C."/>
            <person name="Yin W.B."/>
            <person name="Stadler M."/>
            <person name="Zhang X."/>
            <person name="Liu X."/>
        </authorList>
    </citation>
    <scope>NUCLEOTIDE SEQUENCE [LARGE SCALE GENOMIC DNA]</scope>
    <source>
        <strain evidence="3">W106-1 / CGMCC3.15140</strain>
    </source>
</reference>
<name>W3WSZ0_PESFW</name>
<protein>
    <submittedName>
        <fullName evidence="2">Uncharacterized protein</fullName>
    </submittedName>
</protein>
<dbReference type="RefSeq" id="XP_007839662.1">
    <property type="nucleotide sequence ID" value="XM_007841471.1"/>
</dbReference>
<dbReference type="InParanoid" id="W3WSZ0"/>
<dbReference type="OMA" id="MTRRIPW"/>
<feature type="compositionally biased region" description="Acidic residues" evidence="1">
    <location>
        <begin position="263"/>
        <end position="273"/>
    </location>
</feature>
<dbReference type="OrthoDB" id="5374569at2759"/>
<sequence length="304" mass="34300">MTRRIPWRDGDSAKTKNSPCGSPAQSGPASRPLKRVKAERDTDQGAIEGVASSPMSKPKPKPSKLPTSKRTARLDKHQLTDDEEEGTRSNSQPPEPIKENFMTDGLDKDDKYRMVEDEFLSTAGQFTAHLHKAEYQRLQDETKSSNATKIRNISRPVVGHATELVRTKHDRINRLQRQKSATRKKSESDDDDDNDDFRNTTLFGLMESPRKKPPMLDHFTRTSTARTLFGVQKAPQREGSRAQVDRPRPTVGKPYASTFRDMENDEDDDDDLEAAPCTRNGHDSQSSSISQICPVNQKDRSHRT</sequence>
<feature type="compositionally biased region" description="Basic residues" evidence="1">
    <location>
        <begin position="174"/>
        <end position="183"/>
    </location>
</feature>
<feature type="compositionally biased region" description="Polar residues" evidence="1">
    <location>
        <begin position="283"/>
        <end position="294"/>
    </location>
</feature>
<dbReference type="KEGG" id="pfy:PFICI_12890"/>
<proteinExistence type="predicted"/>
<dbReference type="GeneID" id="19277903"/>
<evidence type="ECO:0000256" key="1">
    <source>
        <dbReference type="SAM" id="MobiDB-lite"/>
    </source>
</evidence>
<gene>
    <name evidence="2" type="ORF">PFICI_12890</name>
</gene>
<keyword evidence="3" id="KW-1185">Reference proteome</keyword>
<dbReference type="EMBL" id="KI912118">
    <property type="protein sequence ID" value="ETS75946.1"/>
    <property type="molecule type" value="Genomic_DNA"/>
</dbReference>
<feature type="compositionally biased region" description="Basic and acidic residues" evidence="1">
    <location>
        <begin position="235"/>
        <end position="248"/>
    </location>
</feature>
<accession>W3WSZ0</accession>
<organism evidence="2 3">
    <name type="scientific">Pestalotiopsis fici (strain W106-1 / CGMCC3.15140)</name>
    <dbReference type="NCBI Taxonomy" id="1229662"/>
    <lineage>
        <taxon>Eukaryota</taxon>
        <taxon>Fungi</taxon>
        <taxon>Dikarya</taxon>
        <taxon>Ascomycota</taxon>
        <taxon>Pezizomycotina</taxon>
        <taxon>Sordariomycetes</taxon>
        <taxon>Xylariomycetidae</taxon>
        <taxon>Amphisphaeriales</taxon>
        <taxon>Sporocadaceae</taxon>
        <taxon>Pestalotiopsis</taxon>
    </lineage>
</organism>